<sequence length="93" mass="10922">MHQGFSLLKCEKPDPPINVHCEHIIVMQYFLYGFICCRYFAACLLLPKLTVQFMSVAPQGHLAHRLSKLPKLSWTSCKHRGEKRCEVELRHRR</sequence>
<keyword evidence="1" id="KW-1133">Transmembrane helix</keyword>
<reference evidence="2 3" key="1">
    <citation type="journal article" date="2009" name="J. Bacteriol.">
        <title>Genome sequences of three Agrobacterium biovars help elucidate the evolution of multichromosome genomes in bacteria.</title>
        <authorList>
            <person name="Slater S.C."/>
            <person name="Goldman B.S."/>
            <person name="Goodner B."/>
            <person name="Setubal J.C."/>
            <person name="Farrand S.K."/>
            <person name="Nester E.W."/>
            <person name="Burr T.J."/>
            <person name="Banta L."/>
            <person name="Dickerman A.W."/>
            <person name="Paulsen I."/>
            <person name="Otten L."/>
            <person name="Suen G."/>
            <person name="Welch R."/>
            <person name="Almeida N.F."/>
            <person name="Arnold F."/>
            <person name="Burton O.T."/>
            <person name="Du Z."/>
            <person name="Ewing A."/>
            <person name="Godsy E."/>
            <person name="Heisel S."/>
            <person name="Houmiel K.L."/>
            <person name="Jhaveri J."/>
            <person name="Lu J."/>
            <person name="Miller N.M."/>
            <person name="Norton S."/>
            <person name="Chen Q."/>
            <person name="Phoolcharoen W."/>
            <person name="Ohlin V."/>
            <person name="Ondrusek D."/>
            <person name="Pride N."/>
            <person name="Stricklin S.L."/>
            <person name="Sun J."/>
            <person name="Wheeler C."/>
            <person name="Wilson L."/>
            <person name="Zhu H."/>
            <person name="Wood D.W."/>
        </authorList>
    </citation>
    <scope>NUCLEOTIDE SEQUENCE [LARGE SCALE GENOMIC DNA]</scope>
    <source>
        <strain evidence="3">S4 / ATCC BAA-846</strain>
        <plasmid evidence="2 3">pAtS4b</plasmid>
    </source>
</reference>
<feature type="transmembrane region" description="Helical" evidence="1">
    <location>
        <begin position="29"/>
        <end position="46"/>
    </location>
</feature>
<proteinExistence type="predicted"/>
<evidence type="ECO:0000256" key="1">
    <source>
        <dbReference type="SAM" id="Phobius"/>
    </source>
</evidence>
<evidence type="ECO:0000313" key="3">
    <source>
        <dbReference type="Proteomes" id="UP000001596"/>
    </source>
</evidence>
<evidence type="ECO:0000313" key="2">
    <source>
        <dbReference type="EMBL" id="ACM39271.1"/>
    </source>
</evidence>
<keyword evidence="1" id="KW-0472">Membrane</keyword>
<geneLocation type="plasmid" evidence="2 3">
    <name>pAtS4b</name>
</geneLocation>
<keyword evidence="1" id="KW-0812">Transmembrane</keyword>
<dbReference type="KEGG" id="avi:Avi_9519"/>
<keyword evidence="2" id="KW-0614">Plasmid</keyword>
<keyword evidence="3" id="KW-1185">Reference proteome</keyword>
<dbReference type="HOGENOM" id="CLU_2393334_0_0_5"/>
<dbReference type="Proteomes" id="UP000001596">
    <property type="component" value="Plasmid pAtS4b"/>
</dbReference>
<name>B9K323_ALLAM</name>
<accession>B9K323</accession>
<gene>
    <name evidence="2" type="ordered locus">Avi_9519</name>
</gene>
<dbReference type="AlphaFoldDB" id="B9K323"/>
<protein>
    <submittedName>
        <fullName evidence="2">Uncharacterized protein</fullName>
    </submittedName>
</protein>
<dbReference type="EMBL" id="CP000635">
    <property type="protein sequence ID" value="ACM39271.1"/>
    <property type="molecule type" value="Genomic_DNA"/>
</dbReference>
<organism evidence="2 3">
    <name type="scientific">Allorhizobium ampelinum (strain ATCC BAA-846 / DSM 112012 / S4)</name>
    <name type="common">Agrobacterium vitis (strain S4)</name>
    <dbReference type="NCBI Taxonomy" id="311402"/>
    <lineage>
        <taxon>Bacteria</taxon>
        <taxon>Pseudomonadati</taxon>
        <taxon>Pseudomonadota</taxon>
        <taxon>Alphaproteobacteria</taxon>
        <taxon>Hyphomicrobiales</taxon>
        <taxon>Rhizobiaceae</taxon>
        <taxon>Rhizobium/Agrobacterium group</taxon>
        <taxon>Allorhizobium</taxon>
        <taxon>Allorhizobium ampelinum</taxon>
    </lineage>
</organism>